<evidence type="ECO:0000256" key="4">
    <source>
        <dbReference type="ARBA" id="ARBA00022553"/>
    </source>
</evidence>
<evidence type="ECO:0000256" key="15">
    <source>
        <dbReference type="PIRSR" id="PIRSR637770-2"/>
    </source>
</evidence>
<keyword evidence="3 17" id="KW-0723">Serine/threonine-protein kinase</keyword>
<dbReference type="OrthoDB" id="1732493at2759"/>
<keyword evidence="21" id="KW-1185">Reference proteome</keyword>
<dbReference type="GO" id="GO:0004693">
    <property type="term" value="F:cyclin-dependent protein serine/threonine kinase activity"/>
    <property type="evidence" value="ECO:0007669"/>
    <property type="project" value="UniProtKB-EC"/>
</dbReference>
<evidence type="ECO:0000256" key="14">
    <source>
        <dbReference type="PIRSR" id="PIRSR637770-1"/>
    </source>
</evidence>
<dbReference type="RefSeq" id="XP_004364782.1">
    <property type="nucleotide sequence ID" value="XM_004364725.2"/>
</dbReference>
<accession>A0A0D2U683</accession>
<comment type="subcellular location">
    <subcellularLocation>
        <location evidence="1">Nucleus</location>
    </subcellularLocation>
</comment>
<evidence type="ECO:0000256" key="10">
    <source>
        <dbReference type="ARBA" id="ARBA00023242"/>
    </source>
</evidence>
<comment type="catalytic activity">
    <reaction evidence="12">
        <text>L-threonyl-[protein] + ATP = O-phospho-L-threonyl-[protein] + ADP + H(+)</text>
        <dbReference type="Rhea" id="RHEA:46608"/>
        <dbReference type="Rhea" id="RHEA-COMP:11060"/>
        <dbReference type="Rhea" id="RHEA-COMP:11605"/>
        <dbReference type="ChEBI" id="CHEBI:15378"/>
        <dbReference type="ChEBI" id="CHEBI:30013"/>
        <dbReference type="ChEBI" id="CHEBI:30616"/>
        <dbReference type="ChEBI" id="CHEBI:61977"/>
        <dbReference type="ChEBI" id="CHEBI:456216"/>
        <dbReference type="EC" id="2.7.11.22"/>
    </reaction>
</comment>
<dbReference type="InterPro" id="IPR017441">
    <property type="entry name" value="Protein_kinase_ATP_BS"/>
</dbReference>
<feature type="active site" description="Proton acceptor" evidence="14">
    <location>
        <position position="251"/>
    </location>
</feature>
<evidence type="ECO:0000256" key="11">
    <source>
        <dbReference type="ARBA" id="ARBA00023306"/>
    </source>
</evidence>
<keyword evidence="10" id="KW-0539">Nucleus</keyword>
<dbReference type="SUPFAM" id="SSF56112">
    <property type="entry name" value="Protein kinase-like (PK-like)"/>
    <property type="match status" value="1"/>
</dbReference>
<comment type="catalytic activity">
    <reaction evidence="13">
        <text>L-seryl-[protein] + ATP = O-phospho-L-seryl-[protein] + ADP + H(+)</text>
        <dbReference type="Rhea" id="RHEA:17989"/>
        <dbReference type="Rhea" id="RHEA-COMP:9863"/>
        <dbReference type="Rhea" id="RHEA-COMP:11604"/>
        <dbReference type="ChEBI" id="CHEBI:15378"/>
        <dbReference type="ChEBI" id="CHEBI:29999"/>
        <dbReference type="ChEBI" id="CHEBI:30616"/>
        <dbReference type="ChEBI" id="CHEBI:83421"/>
        <dbReference type="ChEBI" id="CHEBI:456216"/>
        <dbReference type="EC" id="2.7.11.22"/>
    </reaction>
</comment>
<evidence type="ECO:0000256" key="5">
    <source>
        <dbReference type="ARBA" id="ARBA00022618"/>
    </source>
</evidence>
<feature type="region of interest" description="Disordered" evidence="18">
    <location>
        <begin position="1"/>
        <end position="22"/>
    </location>
</feature>
<keyword evidence="4" id="KW-0597">Phosphoprotein</keyword>
<dbReference type="InterPro" id="IPR008271">
    <property type="entry name" value="Ser/Thr_kinase_AS"/>
</dbReference>
<protein>
    <submittedName>
        <fullName evidence="20">CMGC/CDK/CDK7 protein kinase</fullName>
    </submittedName>
</protein>
<evidence type="ECO:0000313" key="21">
    <source>
        <dbReference type="Proteomes" id="UP000008743"/>
    </source>
</evidence>
<keyword evidence="7 15" id="KW-0547">Nucleotide-binding</keyword>
<dbReference type="GO" id="GO:0008353">
    <property type="term" value="F:RNA polymerase II CTD heptapeptide repeat kinase activity"/>
    <property type="evidence" value="ECO:0007669"/>
    <property type="project" value="InterPro"/>
</dbReference>
<keyword evidence="9 15" id="KW-0067">ATP-binding</keyword>
<gene>
    <name evidence="20" type="ORF">CAOG_001914</name>
</gene>
<feature type="domain" description="Protein kinase" evidence="19">
    <location>
        <begin position="124"/>
        <end position="409"/>
    </location>
</feature>
<evidence type="ECO:0000313" key="20">
    <source>
        <dbReference type="EMBL" id="KJE90631.1"/>
    </source>
</evidence>
<dbReference type="PROSITE" id="PS00108">
    <property type="entry name" value="PROTEIN_KINASE_ST"/>
    <property type="match status" value="1"/>
</dbReference>
<dbReference type="GO" id="GO:0045944">
    <property type="term" value="P:positive regulation of transcription by RNA polymerase II"/>
    <property type="evidence" value="ECO:0007669"/>
    <property type="project" value="TreeGrafter"/>
</dbReference>
<comment type="similarity">
    <text evidence="2">Belongs to the protein kinase superfamily. CMGC Ser/Thr protein kinase family. CDC2/CDKX subfamily.</text>
</comment>
<dbReference type="InterPro" id="IPR037770">
    <property type="entry name" value="CDK7"/>
</dbReference>
<dbReference type="AlphaFoldDB" id="A0A0D2U683"/>
<evidence type="ECO:0000256" key="7">
    <source>
        <dbReference type="ARBA" id="ARBA00022741"/>
    </source>
</evidence>
<proteinExistence type="inferred from homology"/>
<evidence type="ECO:0000256" key="12">
    <source>
        <dbReference type="ARBA" id="ARBA00047811"/>
    </source>
</evidence>
<dbReference type="FunCoup" id="A0A0D2U683">
    <property type="interactions" value="674"/>
</dbReference>
<dbReference type="PROSITE" id="PS00107">
    <property type="entry name" value="PROTEIN_KINASE_ATP"/>
    <property type="match status" value="1"/>
</dbReference>
<dbReference type="eggNOG" id="KOG0659">
    <property type="taxonomic scope" value="Eukaryota"/>
</dbReference>
<dbReference type="STRING" id="595528.A0A0D2U683"/>
<evidence type="ECO:0000256" key="1">
    <source>
        <dbReference type="ARBA" id="ARBA00004123"/>
    </source>
</evidence>
<evidence type="ECO:0000259" key="19">
    <source>
        <dbReference type="PROSITE" id="PS50011"/>
    </source>
</evidence>
<dbReference type="InterPro" id="IPR050108">
    <property type="entry name" value="CDK"/>
</dbReference>
<keyword evidence="11" id="KW-0131">Cell cycle</keyword>
<dbReference type="GO" id="GO:0051301">
    <property type="term" value="P:cell division"/>
    <property type="evidence" value="ECO:0007669"/>
    <property type="project" value="UniProtKB-KW"/>
</dbReference>
<evidence type="ECO:0000256" key="16">
    <source>
        <dbReference type="PROSITE-ProRule" id="PRU10141"/>
    </source>
</evidence>
<dbReference type="GO" id="GO:0005524">
    <property type="term" value="F:ATP binding"/>
    <property type="evidence" value="ECO:0007669"/>
    <property type="project" value="UniProtKB-UniRule"/>
</dbReference>
<dbReference type="PhylomeDB" id="A0A0D2U683"/>
<evidence type="ECO:0000256" key="17">
    <source>
        <dbReference type="RuleBase" id="RU000304"/>
    </source>
</evidence>
<dbReference type="OMA" id="CLESEYF"/>
<feature type="binding site" evidence="15">
    <location>
        <begin position="130"/>
        <end position="138"/>
    </location>
    <ligand>
        <name>ATP</name>
        <dbReference type="ChEBI" id="CHEBI:30616"/>
    </ligand>
</feature>
<dbReference type="Pfam" id="PF00069">
    <property type="entry name" value="Pkinase"/>
    <property type="match status" value="1"/>
</dbReference>
<keyword evidence="6" id="KW-0808">Transferase</keyword>
<keyword evidence="8 20" id="KW-0418">Kinase</keyword>
<evidence type="ECO:0000256" key="3">
    <source>
        <dbReference type="ARBA" id="ARBA00022527"/>
    </source>
</evidence>
<organism evidence="20 21">
    <name type="scientific">Capsaspora owczarzaki (strain ATCC 30864)</name>
    <dbReference type="NCBI Taxonomy" id="595528"/>
    <lineage>
        <taxon>Eukaryota</taxon>
        <taxon>Filasterea</taxon>
        <taxon>Capsaspora</taxon>
    </lineage>
</organism>
<dbReference type="SMART" id="SM00220">
    <property type="entry name" value="S_TKc"/>
    <property type="match status" value="1"/>
</dbReference>
<evidence type="ECO:0000256" key="8">
    <source>
        <dbReference type="ARBA" id="ARBA00022777"/>
    </source>
</evidence>
<dbReference type="Gene3D" id="1.10.510.10">
    <property type="entry name" value="Transferase(Phosphotransferase) domain 1"/>
    <property type="match status" value="1"/>
</dbReference>
<dbReference type="FunFam" id="1.10.510.10:FF:000097">
    <property type="entry name" value="Putative cyclin-dependent kinase 7"/>
    <property type="match status" value="1"/>
</dbReference>
<evidence type="ECO:0000256" key="18">
    <source>
        <dbReference type="SAM" id="MobiDB-lite"/>
    </source>
</evidence>
<dbReference type="PROSITE" id="PS50011">
    <property type="entry name" value="PROTEIN_KINASE_DOM"/>
    <property type="match status" value="1"/>
</dbReference>
<dbReference type="FunFam" id="3.30.200.20:FF:000190">
    <property type="entry name" value="Putative cyclin-dependent kinase 7"/>
    <property type="match status" value="1"/>
</dbReference>
<dbReference type="Proteomes" id="UP000008743">
    <property type="component" value="Unassembled WGS sequence"/>
</dbReference>
<dbReference type="InParanoid" id="A0A0D2U683"/>
<dbReference type="PANTHER" id="PTHR24056">
    <property type="entry name" value="CELL DIVISION PROTEIN KINASE"/>
    <property type="match status" value="1"/>
</dbReference>
<evidence type="ECO:0000256" key="13">
    <source>
        <dbReference type="ARBA" id="ARBA00048367"/>
    </source>
</evidence>
<dbReference type="InterPro" id="IPR011009">
    <property type="entry name" value="Kinase-like_dom_sf"/>
</dbReference>
<keyword evidence="5" id="KW-0132">Cell division</keyword>
<feature type="binding site" evidence="15">
    <location>
        <position position="153"/>
    </location>
    <ligand>
        <name>ATP</name>
        <dbReference type="ChEBI" id="CHEBI:30616"/>
    </ligand>
</feature>
<dbReference type="GO" id="GO:0070985">
    <property type="term" value="C:transcription factor TFIIK complex"/>
    <property type="evidence" value="ECO:0007669"/>
    <property type="project" value="InterPro"/>
</dbReference>
<dbReference type="EMBL" id="KE346361">
    <property type="protein sequence ID" value="KJE90631.1"/>
    <property type="molecule type" value="Genomic_DNA"/>
</dbReference>
<dbReference type="PANTHER" id="PTHR24056:SF0">
    <property type="entry name" value="CYCLIN-DEPENDENT KINASE 7"/>
    <property type="match status" value="1"/>
</dbReference>
<evidence type="ECO:0000256" key="9">
    <source>
        <dbReference type="ARBA" id="ARBA00022840"/>
    </source>
</evidence>
<name>A0A0D2U683_CAPO3</name>
<evidence type="ECO:0000256" key="6">
    <source>
        <dbReference type="ARBA" id="ARBA00022679"/>
    </source>
</evidence>
<dbReference type="Gene3D" id="3.30.200.20">
    <property type="entry name" value="Phosphorylase Kinase, domain 1"/>
    <property type="match status" value="1"/>
</dbReference>
<evidence type="ECO:0000256" key="2">
    <source>
        <dbReference type="ARBA" id="ARBA00006485"/>
    </source>
</evidence>
<sequence>MSTETLSSAESSSSSSSSSSSAPVLATAAAARRHDALAWHLRHYISAAPAVSVSPEGADAQAAADAAAAAAAAADATPSATSTAAATATTTAAGATVLALPATAETGPSKRVGALLATNRSDVYERLDFLGEGQFATVYRARNKSTGEIVAIKKINLGKMEDAQNGLNRTALREIKLLQELHHTNVIGLVDVFGHARSNNISIVFEFMDADLEKIIRDPRNVFQPGDYKSFMLMTLQGIEYMHDRWILHRDLKPNNLLISGAGVVKLADFGLARDYGSPDKIYTNQVVTLWYRAPELLYGARCYGTGIDIWATGCIFAELLLRKALLPGNNEMSQLTQICSLFGAPTEKTWPGVTSLPTYVSVKDYQPTPLRQLFTAASPDCVDLIGKMLTMNPSGRCTATEALQHAYFSNDPPPTAPAQLPRYVLSAKEERDQAKRRFEEAEGLPSGMRPLKVARLEF</sequence>
<dbReference type="InterPro" id="IPR000719">
    <property type="entry name" value="Prot_kinase_dom"/>
</dbReference>
<dbReference type="CDD" id="cd07841">
    <property type="entry name" value="STKc_CDK7"/>
    <property type="match status" value="1"/>
</dbReference>
<dbReference type="GO" id="GO:0005737">
    <property type="term" value="C:cytoplasm"/>
    <property type="evidence" value="ECO:0007669"/>
    <property type="project" value="TreeGrafter"/>
</dbReference>
<reference evidence="21" key="1">
    <citation type="submission" date="2011-02" db="EMBL/GenBank/DDBJ databases">
        <title>The Genome Sequence of Capsaspora owczarzaki ATCC 30864.</title>
        <authorList>
            <person name="Russ C."/>
            <person name="Cuomo C."/>
            <person name="Burger G."/>
            <person name="Gray M.W."/>
            <person name="Holland P.W.H."/>
            <person name="King N."/>
            <person name="Lang F.B.F."/>
            <person name="Roger A.J."/>
            <person name="Ruiz-Trillo I."/>
            <person name="Young S.K."/>
            <person name="Zeng Q."/>
            <person name="Gargeya S."/>
            <person name="Alvarado L."/>
            <person name="Berlin A."/>
            <person name="Chapman S.B."/>
            <person name="Chen Z."/>
            <person name="Freedman E."/>
            <person name="Gellesch M."/>
            <person name="Goldberg J."/>
            <person name="Griggs A."/>
            <person name="Gujja S."/>
            <person name="Heilman E."/>
            <person name="Heiman D."/>
            <person name="Howarth C."/>
            <person name="Mehta T."/>
            <person name="Neiman D."/>
            <person name="Pearson M."/>
            <person name="Roberts A."/>
            <person name="Saif S."/>
            <person name="Shea T."/>
            <person name="Shenoy N."/>
            <person name="Sisk P."/>
            <person name="Stolte C."/>
            <person name="Sykes S."/>
            <person name="White J."/>
            <person name="Yandava C."/>
            <person name="Haas B."/>
            <person name="Nusbaum C."/>
            <person name="Birren B."/>
        </authorList>
    </citation>
    <scope>NUCLEOTIDE SEQUENCE</scope>
    <source>
        <strain evidence="21">ATCC 30864</strain>
    </source>
</reference>
<feature type="binding site" evidence="16">
    <location>
        <position position="154"/>
    </location>
    <ligand>
        <name>ATP</name>
        <dbReference type="ChEBI" id="CHEBI:30616"/>
    </ligand>
</feature>